<dbReference type="Proteomes" id="UP000008738">
    <property type="component" value="Chromosome"/>
</dbReference>
<reference evidence="1 2" key="1">
    <citation type="journal article" date="2011" name="J. Bacteriol.">
        <title>Genome analysis of a Mycoplasma hyorhinis strain derived from a primary human melanoma cell line.</title>
        <authorList>
            <person name="Kornspan J.D."/>
            <person name="Lysnyansky I."/>
            <person name="Kahan T."/>
            <person name="Herrmann R."/>
            <person name="Rottem S."/>
            <person name="Nir-Paz R."/>
        </authorList>
    </citation>
    <scope>NUCLEOTIDE SEQUENCE [LARGE SCALE GENOMIC DNA]</scope>
    <source>
        <strain evidence="1 2">MCLD</strain>
    </source>
</reference>
<sequence>MTTKDFEADENFITQEQYDKKAAEIQLINKEIEDKIKTLAQNK</sequence>
<evidence type="ECO:0000313" key="2">
    <source>
        <dbReference type="Proteomes" id="UP000008738"/>
    </source>
</evidence>
<protein>
    <submittedName>
        <fullName evidence="1">Uncharacterized protein</fullName>
    </submittedName>
</protein>
<accession>A0ABM5M5V1</accession>
<organism evidence="1 2">
    <name type="scientific">Mesomycoplasma hyorhinis (strain MCLD)</name>
    <name type="common">Mycoplasma hyorhinis</name>
    <dbReference type="NCBI Taxonomy" id="936139"/>
    <lineage>
        <taxon>Bacteria</taxon>
        <taxon>Bacillati</taxon>
        <taxon>Mycoplasmatota</taxon>
        <taxon>Mycoplasmoidales</taxon>
        <taxon>Metamycoplasmataceae</taxon>
        <taxon>Mesomycoplasma</taxon>
    </lineage>
</organism>
<proteinExistence type="predicted"/>
<gene>
    <name evidence="1" type="ordered locus">SRH_01915</name>
</gene>
<dbReference type="GeneID" id="93248872"/>
<evidence type="ECO:0000313" key="1">
    <source>
        <dbReference type="EMBL" id="AEC45942.1"/>
    </source>
</evidence>
<keyword evidence="2" id="KW-1185">Reference proteome</keyword>
<dbReference type="EMBL" id="CP002669">
    <property type="protein sequence ID" value="AEC45942.1"/>
    <property type="molecule type" value="Genomic_DNA"/>
</dbReference>
<dbReference type="RefSeq" id="WP_014335338.1">
    <property type="nucleotide sequence ID" value="NC_017519.1"/>
</dbReference>
<name>A0ABM5M5V1_MESHM</name>